<feature type="compositionally biased region" description="Basic and acidic residues" evidence="1">
    <location>
        <begin position="35"/>
        <end position="45"/>
    </location>
</feature>
<dbReference type="Proteomes" id="UP001162483">
    <property type="component" value="Unassembled WGS sequence"/>
</dbReference>
<sequence length="56" mass="6474">MHSPKQSKKKTPLAIHTKLSMCRVSYQECPDRDGLRTVEEGENQRRQTAFLNNAED</sequence>
<name>A0ABN9FV74_9NEOB</name>
<keyword evidence="3" id="KW-1185">Reference proteome</keyword>
<proteinExistence type="predicted"/>
<comment type="caution">
    <text evidence="2">The sequence shown here is derived from an EMBL/GenBank/DDBJ whole genome shotgun (WGS) entry which is preliminary data.</text>
</comment>
<feature type="region of interest" description="Disordered" evidence="1">
    <location>
        <begin position="35"/>
        <end position="56"/>
    </location>
</feature>
<organism evidence="2 3">
    <name type="scientific">Staurois parvus</name>
    <dbReference type="NCBI Taxonomy" id="386267"/>
    <lineage>
        <taxon>Eukaryota</taxon>
        <taxon>Metazoa</taxon>
        <taxon>Chordata</taxon>
        <taxon>Craniata</taxon>
        <taxon>Vertebrata</taxon>
        <taxon>Euteleostomi</taxon>
        <taxon>Amphibia</taxon>
        <taxon>Batrachia</taxon>
        <taxon>Anura</taxon>
        <taxon>Neobatrachia</taxon>
        <taxon>Ranoidea</taxon>
        <taxon>Ranidae</taxon>
        <taxon>Staurois</taxon>
    </lineage>
</organism>
<protein>
    <submittedName>
        <fullName evidence="2">Uncharacterized protein</fullName>
    </submittedName>
</protein>
<accession>A0ABN9FV74</accession>
<feature type="compositionally biased region" description="Polar residues" evidence="1">
    <location>
        <begin position="46"/>
        <end position="56"/>
    </location>
</feature>
<evidence type="ECO:0000256" key="1">
    <source>
        <dbReference type="SAM" id="MobiDB-lite"/>
    </source>
</evidence>
<dbReference type="EMBL" id="CATNWA010017457">
    <property type="protein sequence ID" value="CAI9600662.1"/>
    <property type="molecule type" value="Genomic_DNA"/>
</dbReference>
<evidence type="ECO:0000313" key="2">
    <source>
        <dbReference type="EMBL" id="CAI9600662.1"/>
    </source>
</evidence>
<evidence type="ECO:0000313" key="3">
    <source>
        <dbReference type="Proteomes" id="UP001162483"/>
    </source>
</evidence>
<reference evidence="2" key="1">
    <citation type="submission" date="2023-05" db="EMBL/GenBank/DDBJ databases">
        <authorList>
            <person name="Stuckert A."/>
        </authorList>
    </citation>
    <scope>NUCLEOTIDE SEQUENCE</scope>
</reference>
<gene>
    <name evidence="2" type="ORF">SPARVUS_LOCUS12812546</name>
</gene>